<organism evidence="5 6">
    <name type="scientific">Streptosporangium algeriense</name>
    <dbReference type="NCBI Taxonomy" id="1682748"/>
    <lineage>
        <taxon>Bacteria</taxon>
        <taxon>Bacillati</taxon>
        <taxon>Actinomycetota</taxon>
        <taxon>Actinomycetes</taxon>
        <taxon>Streptosporangiales</taxon>
        <taxon>Streptosporangiaceae</taxon>
        <taxon>Streptosporangium</taxon>
    </lineage>
</organism>
<reference evidence="6" key="1">
    <citation type="journal article" date="2019" name="Int. J. Syst. Evol. Microbiol.">
        <title>The Global Catalogue of Microorganisms (GCM) 10K type strain sequencing project: providing services to taxonomists for standard genome sequencing and annotation.</title>
        <authorList>
            <consortium name="The Broad Institute Genomics Platform"/>
            <consortium name="The Broad Institute Genome Sequencing Center for Infectious Disease"/>
            <person name="Wu L."/>
            <person name="Ma J."/>
        </authorList>
    </citation>
    <scope>NUCLEOTIDE SEQUENCE [LARGE SCALE GENOMIC DNA]</scope>
    <source>
        <strain evidence="6">CCUG 62974</strain>
    </source>
</reference>
<keyword evidence="6" id="KW-1185">Reference proteome</keyword>
<feature type="non-terminal residue" evidence="5">
    <location>
        <position position="167"/>
    </location>
</feature>
<dbReference type="InterPro" id="IPR005025">
    <property type="entry name" value="FMN_Rdtase-like_dom"/>
</dbReference>
<name>A0ABW3DT77_9ACTN</name>
<comment type="caution">
    <text evidence="5">The sequence shown here is derived from an EMBL/GenBank/DDBJ whole genome shotgun (WGS) entry which is preliminary data.</text>
</comment>
<evidence type="ECO:0000259" key="4">
    <source>
        <dbReference type="Pfam" id="PF03358"/>
    </source>
</evidence>
<proteinExistence type="predicted"/>
<dbReference type="InterPro" id="IPR029039">
    <property type="entry name" value="Flavoprotein-like_sf"/>
</dbReference>
<keyword evidence="2" id="KW-0288">FMN</keyword>
<evidence type="ECO:0000256" key="2">
    <source>
        <dbReference type="ARBA" id="ARBA00022643"/>
    </source>
</evidence>
<evidence type="ECO:0000256" key="1">
    <source>
        <dbReference type="ARBA" id="ARBA00022630"/>
    </source>
</evidence>
<keyword evidence="3" id="KW-0560">Oxidoreductase</keyword>
<protein>
    <submittedName>
        <fullName evidence="5">NAD(P)H-dependent oxidoreductase</fullName>
    </submittedName>
</protein>
<dbReference type="Pfam" id="PF03358">
    <property type="entry name" value="FMN_red"/>
    <property type="match status" value="1"/>
</dbReference>
<dbReference type="Proteomes" id="UP001597024">
    <property type="component" value="Unassembled WGS sequence"/>
</dbReference>
<evidence type="ECO:0000256" key="3">
    <source>
        <dbReference type="ARBA" id="ARBA00023002"/>
    </source>
</evidence>
<dbReference type="Gene3D" id="3.40.50.360">
    <property type="match status" value="1"/>
</dbReference>
<dbReference type="PANTHER" id="PTHR43408">
    <property type="entry name" value="FMN REDUCTASE (NADPH)"/>
    <property type="match status" value="1"/>
</dbReference>
<accession>A0ABW3DT77</accession>
<sequence>MRLVTIYGSPSPPGKLARALGLLEAGVRDRHPGWEVERIAPAETIDPVTATWPADAVDKVAAADAVVIASPVFRGSITGTLKLLLDTLPVEALRSTPTAVLTVAAAPHHCLAAERHLRDILTWFGALTAPNGAFFVDRVFGAEDVQADVLGELAELADEVVVLAERL</sequence>
<dbReference type="EMBL" id="JBHTHX010000463">
    <property type="protein sequence ID" value="MFD0885893.1"/>
    <property type="molecule type" value="Genomic_DNA"/>
</dbReference>
<evidence type="ECO:0000313" key="6">
    <source>
        <dbReference type="Proteomes" id="UP001597024"/>
    </source>
</evidence>
<feature type="domain" description="NADPH-dependent FMN reductase-like" evidence="4">
    <location>
        <begin position="1"/>
        <end position="138"/>
    </location>
</feature>
<dbReference type="InterPro" id="IPR051814">
    <property type="entry name" value="NAD(P)H-dep_FMN_reductase"/>
</dbReference>
<dbReference type="SUPFAM" id="SSF52218">
    <property type="entry name" value="Flavoproteins"/>
    <property type="match status" value="1"/>
</dbReference>
<dbReference type="PANTHER" id="PTHR43408:SF2">
    <property type="entry name" value="FMN REDUCTASE (NADPH)"/>
    <property type="match status" value="1"/>
</dbReference>
<gene>
    <name evidence="5" type="ORF">ACFQ08_15195</name>
</gene>
<evidence type="ECO:0000313" key="5">
    <source>
        <dbReference type="EMBL" id="MFD0885893.1"/>
    </source>
</evidence>
<keyword evidence="1" id="KW-0285">Flavoprotein</keyword>